<dbReference type="InterPro" id="IPR001041">
    <property type="entry name" value="2Fe-2S_ferredoxin-type"/>
</dbReference>
<dbReference type="PROSITE" id="PS51384">
    <property type="entry name" value="FAD_FR"/>
    <property type="match status" value="1"/>
</dbReference>
<dbReference type="InterPro" id="IPR036010">
    <property type="entry name" value="2Fe-2S_ferredoxin-like_sf"/>
</dbReference>
<evidence type="ECO:0000256" key="3">
    <source>
        <dbReference type="ARBA" id="ARBA00023014"/>
    </source>
</evidence>
<keyword evidence="2" id="KW-0479">Metal-binding</keyword>
<dbReference type="PANTHER" id="PTHR47354:SF2">
    <property type="entry name" value="BLR2392 PROTEIN"/>
    <property type="match status" value="1"/>
</dbReference>
<keyword evidence="2" id="KW-0001">2Fe-2S</keyword>
<dbReference type="SUPFAM" id="SSF54292">
    <property type="entry name" value="2Fe-2S ferredoxin-like"/>
    <property type="match status" value="1"/>
</dbReference>
<dbReference type="Pfam" id="PF00970">
    <property type="entry name" value="FAD_binding_6"/>
    <property type="match status" value="1"/>
</dbReference>
<dbReference type="Proteomes" id="UP001282474">
    <property type="component" value="Unassembled WGS sequence"/>
</dbReference>
<name>A0ABU4MXW9_9ACTN</name>
<dbReference type="PANTHER" id="PTHR47354">
    <property type="entry name" value="NADH OXIDOREDUCTASE HCR"/>
    <property type="match status" value="1"/>
</dbReference>
<dbReference type="InterPro" id="IPR008333">
    <property type="entry name" value="Cbr1-like_FAD-bd_dom"/>
</dbReference>
<dbReference type="Gene3D" id="3.10.20.30">
    <property type="match status" value="1"/>
</dbReference>
<dbReference type="Gene3D" id="3.40.50.80">
    <property type="entry name" value="Nucleotide-binding domain of ferredoxin-NADP reductase (FNR) module"/>
    <property type="match status" value="1"/>
</dbReference>
<dbReference type="Pfam" id="PF00175">
    <property type="entry name" value="NAD_binding_1"/>
    <property type="match status" value="1"/>
</dbReference>
<proteinExistence type="predicted"/>
<dbReference type="CDD" id="cd06185">
    <property type="entry name" value="PDR_like"/>
    <property type="match status" value="1"/>
</dbReference>
<dbReference type="InterPro" id="IPR017927">
    <property type="entry name" value="FAD-bd_FR_type"/>
</dbReference>
<keyword evidence="2" id="KW-0408">Iron</keyword>
<dbReference type="PROSITE" id="PS00197">
    <property type="entry name" value="2FE2S_FER_1"/>
    <property type="match status" value="1"/>
</dbReference>
<reference evidence="6 7" key="1">
    <citation type="journal article" date="2023" name="Microb. Genom.">
        <title>Mesoterricola silvestris gen. nov., sp. nov., Mesoterricola sediminis sp. nov., Geothrix oryzae sp. nov., Geothrix edaphica sp. nov., Geothrix rubra sp. nov., and Geothrix limicola sp. nov., six novel members of Acidobacteriota isolated from soils.</title>
        <authorList>
            <person name="Weisberg A.J."/>
            <person name="Pearce E."/>
            <person name="Kramer C.G."/>
            <person name="Chang J.H."/>
            <person name="Clarke C.R."/>
        </authorList>
    </citation>
    <scope>NUCLEOTIDE SEQUENCE [LARGE SCALE GENOMIC DNA]</scope>
    <source>
        <strain evidence="6 7">NE20-4-1</strain>
    </source>
</reference>
<feature type="domain" description="2Fe-2S ferredoxin-type" evidence="4">
    <location>
        <begin position="231"/>
        <end position="318"/>
    </location>
</feature>
<evidence type="ECO:0000256" key="2">
    <source>
        <dbReference type="ARBA" id="ARBA00022714"/>
    </source>
</evidence>
<comment type="caution">
    <text evidence="6">The sequence shown here is derived from an EMBL/GenBank/DDBJ whole genome shotgun (WGS) entry which is preliminary data.</text>
</comment>
<comment type="cofactor">
    <cofactor evidence="1">
        <name>FAD</name>
        <dbReference type="ChEBI" id="CHEBI:57692"/>
    </cofactor>
</comment>
<evidence type="ECO:0000313" key="7">
    <source>
        <dbReference type="Proteomes" id="UP001282474"/>
    </source>
</evidence>
<evidence type="ECO:0000256" key="1">
    <source>
        <dbReference type="ARBA" id="ARBA00001974"/>
    </source>
</evidence>
<organism evidence="6 7">
    <name type="scientific">Streptomyces caniscabiei</name>
    <dbReference type="NCBI Taxonomy" id="2746961"/>
    <lineage>
        <taxon>Bacteria</taxon>
        <taxon>Bacillati</taxon>
        <taxon>Actinomycetota</taxon>
        <taxon>Actinomycetes</taxon>
        <taxon>Kitasatosporales</taxon>
        <taxon>Streptomycetaceae</taxon>
        <taxon>Streptomyces</taxon>
    </lineage>
</organism>
<dbReference type="InterPro" id="IPR039261">
    <property type="entry name" value="FNR_nucleotide-bd"/>
</dbReference>
<dbReference type="CDD" id="cd00207">
    <property type="entry name" value="fer2"/>
    <property type="match status" value="1"/>
</dbReference>
<dbReference type="InterPro" id="IPR001433">
    <property type="entry name" value="OxRdtase_FAD/NAD-bd"/>
</dbReference>
<keyword evidence="7" id="KW-1185">Reference proteome</keyword>
<evidence type="ECO:0000313" key="6">
    <source>
        <dbReference type="EMBL" id="MDX3042348.1"/>
    </source>
</evidence>
<sequence>MTSTAATAVVVTRTELVPDIVELVMRPSRPVRSVPPGSHIDITVPLPDGPEPRSYSLVDRGHDDGLLRVAVRLQQDGRGGSRWMHELRPGAEITFAGPIDEFPLSPGRLASVLLAGGIGITPIVGLARALHTQDVDYRLVYAGRSRDHMAFVDDLERVHPGRVRVFEDIHDTFVDPDEVVASVPDGGVLYVCGPMGLLTAARAAWERAARPPAGLRFETFGTSGALSATPFRVEVPARGLSFDVPVGTSLLDALEGAGVEMMYDCRRGECGLCRVQILDVAGKVDHRDVFLSERQRAQGRAMCACVSRVTGACVTIDC</sequence>
<keyword evidence="3" id="KW-0411">Iron-sulfur</keyword>
<dbReference type="PRINTS" id="PR00409">
    <property type="entry name" value="PHDIOXRDTASE"/>
</dbReference>
<dbReference type="InterPro" id="IPR017938">
    <property type="entry name" value="Riboflavin_synthase-like_b-brl"/>
</dbReference>
<dbReference type="InterPro" id="IPR012675">
    <property type="entry name" value="Beta-grasp_dom_sf"/>
</dbReference>
<accession>A0ABU4MXW9</accession>
<dbReference type="EMBL" id="JARAWJ010000036">
    <property type="protein sequence ID" value="MDX3042348.1"/>
    <property type="molecule type" value="Genomic_DNA"/>
</dbReference>
<dbReference type="SUPFAM" id="SSF63380">
    <property type="entry name" value="Riboflavin synthase domain-like"/>
    <property type="match status" value="1"/>
</dbReference>
<dbReference type="PROSITE" id="PS51085">
    <property type="entry name" value="2FE2S_FER_2"/>
    <property type="match status" value="1"/>
</dbReference>
<dbReference type="Gene3D" id="2.40.30.10">
    <property type="entry name" value="Translation factors"/>
    <property type="match status" value="1"/>
</dbReference>
<evidence type="ECO:0000259" key="5">
    <source>
        <dbReference type="PROSITE" id="PS51384"/>
    </source>
</evidence>
<dbReference type="InterPro" id="IPR050415">
    <property type="entry name" value="MRET"/>
</dbReference>
<dbReference type="SUPFAM" id="SSF52343">
    <property type="entry name" value="Ferredoxin reductase-like, C-terminal NADP-linked domain"/>
    <property type="match status" value="1"/>
</dbReference>
<gene>
    <name evidence="6" type="ORF">PV383_34990</name>
</gene>
<dbReference type="InterPro" id="IPR006058">
    <property type="entry name" value="2Fe2S_fd_BS"/>
</dbReference>
<evidence type="ECO:0000259" key="4">
    <source>
        <dbReference type="PROSITE" id="PS51085"/>
    </source>
</evidence>
<feature type="domain" description="FAD-binding FR-type" evidence="5">
    <location>
        <begin position="3"/>
        <end position="105"/>
    </location>
</feature>
<dbReference type="RefSeq" id="WP_093788674.1">
    <property type="nucleotide sequence ID" value="NZ_JABXWF010000048.1"/>
</dbReference>
<protein>
    <submittedName>
        <fullName evidence="6">PDR/VanB family oxidoreductase</fullName>
    </submittedName>
</protein>
<dbReference type="Pfam" id="PF00111">
    <property type="entry name" value="Fer2"/>
    <property type="match status" value="1"/>
</dbReference>